<dbReference type="GO" id="GO:0050660">
    <property type="term" value="F:flavin adenine dinucleotide binding"/>
    <property type="evidence" value="ECO:0007669"/>
    <property type="project" value="InterPro"/>
</dbReference>
<dbReference type="Pfam" id="PF01134">
    <property type="entry name" value="GIDA"/>
    <property type="match status" value="1"/>
</dbReference>
<feature type="domain" description="tRNA uridine 5-carboxymethylaminomethyl modification enzyme C-terminal subdomain" evidence="5">
    <location>
        <begin position="577"/>
        <end position="649"/>
    </location>
</feature>
<dbReference type="Gene3D" id="1.10.150.570">
    <property type="entry name" value="GidA associated domain, C-terminal subdomain"/>
    <property type="match status" value="1"/>
</dbReference>
<dbReference type="STRING" id="94128.A0A2A3EPR7"/>
<evidence type="ECO:0000256" key="2">
    <source>
        <dbReference type="ARBA" id="ARBA00007653"/>
    </source>
</evidence>
<dbReference type="Pfam" id="PF13932">
    <property type="entry name" value="SAM_GIDA_C"/>
    <property type="match status" value="1"/>
</dbReference>
<dbReference type="GO" id="GO:0030488">
    <property type="term" value="P:tRNA methylation"/>
    <property type="evidence" value="ECO:0007669"/>
    <property type="project" value="TreeGrafter"/>
</dbReference>
<dbReference type="InterPro" id="IPR040131">
    <property type="entry name" value="MnmG_N"/>
</dbReference>
<dbReference type="InterPro" id="IPR047001">
    <property type="entry name" value="MnmG_C_subdom"/>
</dbReference>
<dbReference type="InterPro" id="IPR049312">
    <property type="entry name" value="GIDA_C_N"/>
</dbReference>
<dbReference type="EMBL" id="KZ288198">
    <property type="protein sequence ID" value="PBC33707.1"/>
    <property type="molecule type" value="Genomic_DNA"/>
</dbReference>
<keyword evidence="3" id="KW-0285">Flavoprotein</keyword>
<dbReference type="AlphaFoldDB" id="A0A2A3EPR7"/>
<name>A0A2A3EPR7_APICC</name>
<dbReference type="InterPro" id="IPR036188">
    <property type="entry name" value="FAD/NAD-bd_sf"/>
</dbReference>
<protein>
    <recommendedName>
        <fullName evidence="5">tRNA uridine 5-carboxymethylaminomethyl modification enzyme C-terminal subdomain domain-containing protein</fullName>
    </recommendedName>
</protein>
<reference evidence="6 7" key="1">
    <citation type="submission" date="2014-07" db="EMBL/GenBank/DDBJ databases">
        <title>Genomic and transcriptomic analysis on Apis cerana provide comprehensive insights into honey bee biology.</title>
        <authorList>
            <person name="Diao Q."/>
            <person name="Sun L."/>
            <person name="Zheng H."/>
            <person name="Zheng H."/>
            <person name="Xu S."/>
            <person name="Wang S."/>
            <person name="Zeng Z."/>
            <person name="Hu F."/>
            <person name="Su S."/>
            <person name="Wu J."/>
        </authorList>
    </citation>
    <scope>NUCLEOTIDE SEQUENCE [LARGE SCALE GENOMIC DNA]</scope>
    <source>
        <tissue evidence="6">Pupae without intestine</tissue>
    </source>
</reference>
<organism evidence="6 7">
    <name type="scientific">Apis cerana cerana</name>
    <name type="common">Oriental honeybee</name>
    <dbReference type="NCBI Taxonomy" id="94128"/>
    <lineage>
        <taxon>Eukaryota</taxon>
        <taxon>Metazoa</taxon>
        <taxon>Ecdysozoa</taxon>
        <taxon>Arthropoda</taxon>
        <taxon>Hexapoda</taxon>
        <taxon>Insecta</taxon>
        <taxon>Pterygota</taxon>
        <taxon>Neoptera</taxon>
        <taxon>Endopterygota</taxon>
        <taxon>Hymenoptera</taxon>
        <taxon>Apocrita</taxon>
        <taxon>Aculeata</taxon>
        <taxon>Apoidea</taxon>
        <taxon>Anthophila</taxon>
        <taxon>Apidae</taxon>
        <taxon>Apis</taxon>
    </lineage>
</organism>
<dbReference type="InterPro" id="IPR002218">
    <property type="entry name" value="MnmG-rel"/>
</dbReference>
<dbReference type="InterPro" id="IPR020595">
    <property type="entry name" value="MnmG-rel_CS"/>
</dbReference>
<dbReference type="PANTHER" id="PTHR11806:SF0">
    <property type="entry name" value="PROTEIN MTO1 HOMOLOG, MITOCHONDRIAL"/>
    <property type="match status" value="1"/>
</dbReference>
<dbReference type="HAMAP" id="MF_00129">
    <property type="entry name" value="MnmG_GidA"/>
    <property type="match status" value="1"/>
</dbReference>
<keyword evidence="7" id="KW-1185">Reference proteome</keyword>
<sequence length="659" mass="73998">MIMIYKKIGLSSLNKIYKKEFLYFLRNISFNNDQHKFDVIIIGGGHAGTEACAAAARMGAKTLLVTHKKSTIGEMSCNPSFGGIGKGNLMREIDALDGICCRICDLSGINYTILNRSKGPAVWGYRAQIDRKLYKKHLQEELFNTPGLQIYESSVEDLIIHGDSPRCCGIILKNGTKIYSDAVVITTGTFLKGQINIGLEKRPAGRLGDEPSIGLANTLENIGFRMGRLKTGTPPRIEKSTVDFSKCDVRLPDKVSTPFSFMNDTVWLPVEKQLNCYLTYTTKEVEKIIKDNMHCNLHVTEEICGPRYCPSIESKILKFKGHEHPIWLEPEGLDSPLIYPSGLSCTLPAEKQEELIKCIPGLENAKMVKPGYGVEYDYIDPRELIVTLETKKVPGLFLAGQINGTTGYEEAAAQGIVAGVNAAAKVLNKKLLIISRTEGYIGVLIDDLITQGTNEPYRMFTSRAEYRLILRPDNADQRLTKKGYKIGCVSEERMKKTEIILSKLEESIQLFKNEVHSDLKWKNLLGFKHTKNTNVQSAFNLLRNNEISIDMIIKVLPDRFGHLAQDSIILERLKIEALYAASIKGLQEEIDEIRKNEQMIIPSSIDYNMPQLNLSLEEKEKFLELKPYTIAAATRISGITPCAILRLIHYIRKNDLTIK</sequence>
<dbReference type="GO" id="GO:0005829">
    <property type="term" value="C:cytosol"/>
    <property type="evidence" value="ECO:0007669"/>
    <property type="project" value="TreeGrafter"/>
</dbReference>
<evidence type="ECO:0000313" key="6">
    <source>
        <dbReference type="EMBL" id="PBC33707.1"/>
    </source>
</evidence>
<dbReference type="OrthoDB" id="3329at2759"/>
<dbReference type="GO" id="GO:0002098">
    <property type="term" value="P:tRNA wobble uridine modification"/>
    <property type="evidence" value="ECO:0007669"/>
    <property type="project" value="InterPro"/>
</dbReference>
<dbReference type="InterPro" id="IPR044920">
    <property type="entry name" value="MnmG_C_subdom_sf"/>
</dbReference>
<comment type="cofactor">
    <cofactor evidence="1">
        <name>FAD</name>
        <dbReference type="ChEBI" id="CHEBI:57692"/>
    </cofactor>
</comment>
<evidence type="ECO:0000256" key="3">
    <source>
        <dbReference type="ARBA" id="ARBA00022630"/>
    </source>
</evidence>
<accession>A0A2A3EPR7</accession>
<dbReference type="NCBIfam" id="TIGR00136">
    <property type="entry name" value="mnmG_gidA"/>
    <property type="match status" value="1"/>
</dbReference>
<dbReference type="PRINTS" id="PR00411">
    <property type="entry name" value="PNDRDTASEI"/>
</dbReference>
<comment type="similarity">
    <text evidence="2">Belongs to the MnmG family.</text>
</comment>
<dbReference type="FunFam" id="3.50.50.60:FF:000082">
    <property type="entry name" value="protein MTO1 homolog, mitochondrial isoform X1"/>
    <property type="match status" value="1"/>
</dbReference>
<dbReference type="Proteomes" id="UP000242457">
    <property type="component" value="Unassembled WGS sequence"/>
</dbReference>
<evidence type="ECO:0000256" key="1">
    <source>
        <dbReference type="ARBA" id="ARBA00001974"/>
    </source>
</evidence>
<evidence type="ECO:0000256" key="4">
    <source>
        <dbReference type="ARBA" id="ARBA00022827"/>
    </source>
</evidence>
<proteinExistence type="inferred from homology"/>
<dbReference type="PANTHER" id="PTHR11806">
    <property type="entry name" value="GLUCOSE INHIBITED DIVISION PROTEIN A"/>
    <property type="match status" value="1"/>
</dbReference>
<evidence type="ECO:0000313" key="7">
    <source>
        <dbReference type="Proteomes" id="UP000242457"/>
    </source>
</evidence>
<dbReference type="FunFam" id="3.50.50.60:FF:000002">
    <property type="entry name" value="tRNA uridine 5-carboxymethylaminomethyl modification enzyme MnmG"/>
    <property type="match status" value="1"/>
</dbReference>
<keyword evidence="4" id="KW-0274">FAD</keyword>
<evidence type="ECO:0000259" key="5">
    <source>
        <dbReference type="SMART" id="SM01228"/>
    </source>
</evidence>
<dbReference type="Gene3D" id="3.50.50.60">
    <property type="entry name" value="FAD/NAD(P)-binding domain"/>
    <property type="match status" value="2"/>
</dbReference>
<dbReference type="InterPro" id="IPR004416">
    <property type="entry name" value="MnmG"/>
</dbReference>
<dbReference type="Pfam" id="PF21680">
    <property type="entry name" value="GIDA_C_1st"/>
    <property type="match status" value="1"/>
</dbReference>
<gene>
    <name evidence="6" type="ORF">APICC_07617</name>
</gene>
<dbReference type="InterPro" id="IPR026904">
    <property type="entry name" value="MnmG_C"/>
</dbReference>
<dbReference type="SMART" id="SM01228">
    <property type="entry name" value="GIDA_assoc_3"/>
    <property type="match status" value="1"/>
</dbReference>
<dbReference type="PROSITE" id="PS01280">
    <property type="entry name" value="GIDA_1"/>
    <property type="match status" value="1"/>
</dbReference>
<dbReference type="PROSITE" id="PS01281">
    <property type="entry name" value="GIDA_2"/>
    <property type="match status" value="1"/>
</dbReference>
<dbReference type="SUPFAM" id="SSF51905">
    <property type="entry name" value="FAD/NAD(P)-binding domain"/>
    <property type="match status" value="1"/>
</dbReference>